<dbReference type="Proteomes" id="UP000466442">
    <property type="component" value="Linkage Group LG1"/>
</dbReference>
<dbReference type="InterPro" id="IPR051242">
    <property type="entry name" value="WD-EF-hand_domain"/>
</dbReference>
<sequence length="582" mass="66705">MEMDHLSPERTPTRSEKDRVLHETSLLPEIILTEKLDSGDLNELRQYFYPPAKDHARLCHDMGFQKELGLGVPLTKESFAKAFFDIIGNKEYEIAARKLFDKLTEEGQLTDGCIWWDDFLEVITRGSAEAQLIGVPPSKRIKGKRNALICPCKSPVVRVLRLETPHSACYAVVSKLGNVGIYDQHFELKVKYEIPMGRFKTANCCWVTDAVYAAEANGVIVASSTRNLYFYNAEAELTIGDDKGDITSIHFNQPHKSFFQPQPDREATYYFWLQVKTQKQWVDIETKKKVHCREVNMVEFFPENKSIVSCSNDPCASLVMRHKNGKQSSYGVKRFHMDKRLGLLITVSGDYSIRLWNPVVTKGPIEELEGHGAPVIDIAILKHVRCIISFSEDAVMKVWDLESHSCVQTLHLNFPHCGLLMDFHRNLYPGLRQAAVIEESCTKEQPKVETSWDKTSDDTIPTPFRKDPWLRSEVIVVMGKYLKVLELESLFGQSVEPLPLPRRNLEPAIPTPYYPLTHTFRENTKSLKQKMFKNLAGLAPFHDSTSLSSFDLKQEYEEGVEVSKTYNYVCGLWDIYMLEYWI</sequence>
<dbReference type="PANTHER" id="PTHR44324:SF3">
    <property type="entry name" value="WD REPEAT-CONTAINING PROTEIN 49-LIKE"/>
    <property type="match status" value="1"/>
</dbReference>
<dbReference type="Gene3D" id="2.130.10.10">
    <property type="entry name" value="YVTN repeat-like/Quinoprotein amine dehydrogenase"/>
    <property type="match status" value="1"/>
</dbReference>
<evidence type="ECO:0000313" key="4">
    <source>
        <dbReference type="EMBL" id="KAF6216450.1"/>
    </source>
</evidence>
<dbReference type="Pfam" id="PF00400">
    <property type="entry name" value="WD40"/>
    <property type="match status" value="1"/>
</dbReference>
<dbReference type="PROSITE" id="PS50082">
    <property type="entry name" value="WD_REPEATS_2"/>
    <property type="match status" value="1"/>
</dbReference>
<dbReference type="OrthoDB" id="691673at2759"/>
<evidence type="ECO:0000256" key="1">
    <source>
        <dbReference type="ARBA" id="ARBA00022737"/>
    </source>
</evidence>
<dbReference type="AlphaFoldDB" id="A0A8S9Y5A1"/>
<gene>
    <name evidence="4" type="ORF">GE061_000792</name>
</gene>
<dbReference type="InterPro" id="IPR001680">
    <property type="entry name" value="WD40_rpt"/>
</dbReference>
<dbReference type="InterPro" id="IPR015943">
    <property type="entry name" value="WD40/YVTN_repeat-like_dom_sf"/>
</dbReference>
<dbReference type="SMART" id="SM00320">
    <property type="entry name" value="WD40"/>
    <property type="match status" value="3"/>
</dbReference>
<organism evidence="4 5">
    <name type="scientific">Apolygus lucorum</name>
    <name type="common">Small green plant bug</name>
    <name type="synonym">Lygocoris lucorum</name>
    <dbReference type="NCBI Taxonomy" id="248454"/>
    <lineage>
        <taxon>Eukaryota</taxon>
        <taxon>Metazoa</taxon>
        <taxon>Ecdysozoa</taxon>
        <taxon>Arthropoda</taxon>
        <taxon>Hexapoda</taxon>
        <taxon>Insecta</taxon>
        <taxon>Pterygota</taxon>
        <taxon>Neoptera</taxon>
        <taxon>Paraneoptera</taxon>
        <taxon>Hemiptera</taxon>
        <taxon>Heteroptera</taxon>
        <taxon>Panheteroptera</taxon>
        <taxon>Cimicomorpha</taxon>
        <taxon>Miridae</taxon>
        <taxon>Mirini</taxon>
        <taxon>Apolygus</taxon>
    </lineage>
</organism>
<protein>
    <recommendedName>
        <fullName evidence="6">WD repeat-containing protein on Y chromosome</fullName>
    </recommendedName>
</protein>
<comment type="caution">
    <text evidence="4">The sequence shown here is derived from an EMBL/GenBank/DDBJ whole genome shotgun (WGS) entry which is preliminary data.</text>
</comment>
<evidence type="ECO:0000313" key="5">
    <source>
        <dbReference type="Proteomes" id="UP000466442"/>
    </source>
</evidence>
<dbReference type="PROSITE" id="PS50294">
    <property type="entry name" value="WD_REPEATS_REGION"/>
    <property type="match status" value="1"/>
</dbReference>
<keyword evidence="5" id="KW-1185">Reference proteome</keyword>
<name>A0A8S9Y5A1_APOLU</name>
<reference evidence="4" key="1">
    <citation type="journal article" date="2021" name="Mol. Ecol. Resour.">
        <title>Apolygus lucorum genome provides insights into omnivorousness and mesophyll feeding.</title>
        <authorList>
            <person name="Liu Y."/>
            <person name="Liu H."/>
            <person name="Wang H."/>
            <person name="Huang T."/>
            <person name="Liu B."/>
            <person name="Yang B."/>
            <person name="Yin L."/>
            <person name="Li B."/>
            <person name="Zhang Y."/>
            <person name="Zhang S."/>
            <person name="Jiang F."/>
            <person name="Zhang X."/>
            <person name="Ren Y."/>
            <person name="Wang B."/>
            <person name="Wang S."/>
            <person name="Lu Y."/>
            <person name="Wu K."/>
            <person name="Fan W."/>
            <person name="Wang G."/>
        </authorList>
    </citation>
    <scope>NUCLEOTIDE SEQUENCE</scope>
    <source>
        <strain evidence="4">12Hb</strain>
    </source>
</reference>
<feature type="region of interest" description="Disordered" evidence="3">
    <location>
        <begin position="1"/>
        <end position="20"/>
    </location>
</feature>
<evidence type="ECO:0000256" key="2">
    <source>
        <dbReference type="PROSITE-ProRule" id="PRU00221"/>
    </source>
</evidence>
<dbReference type="EMBL" id="WIXP02000001">
    <property type="protein sequence ID" value="KAF6216450.1"/>
    <property type="molecule type" value="Genomic_DNA"/>
</dbReference>
<keyword evidence="1" id="KW-0677">Repeat</keyword>
<keyword evidence="2" id="KW-0853">WD repeat</keyword>
<evidence type="ECO:0008006" key="6">
    <source>
        <dbReference type="Google" id="ProtNLM"/>
    </source>
</evidence>
<feature type="repeat" description="WD" evidence="2">
    <location>
        <begin position="368"/>
        <end position="409"/>
    </location>
</feature>
<dbReference type="SUPFAM" id="SSF50978">
    <property type="entry name" value="WD40 repeat-like"/>
    <property type="match status" value="1"/>
</dbReference>
<accession>A0A8S9Y5A1</accession>
<dbReference type="PANTHER" id="PTHR44324">
    <property type="entry name" value="WD40 REPEAT DOMAIN 95"/>
    <property type="match status" value="1"/>
</dbReference>
<evidence type="ECO:0000256" key="3">
    <source>
        <dbReference type="SAM" id="MobiDB-lite"/>
    </source>
</evidence>
<dbReference type="InterPro" id="IPR036322">
    <property type="entry name" value="WD40_repeat_dom_sf"/>
</dbReference>
<proteinExistence type="predicted"/>